<keyword evidence="1" id="KW-0732">Signal</keyword>
<dbReference type="EMBL" id="CP051177">
    <property type="protein sequence ID" value="QKX52288.1"/>
    <property type="molecule type" value="Genomic_DNA"/>
</dbReference>
<proteinExistence type="predicted"/>
<dbReference type="RefSeq" id="WP_176295014.1">
    <property type="nucleotide sequence ID" value="NZ_CP051177.1"/>
</dbReference>
<accession>A0A7H8QE53</accession>
<reference evidence="2 3" key="1">
    <citation type="submission" date="2020-04" db="EMBL/GenBank/DDBJ databases">
        <authorList>
            <person name="Pajer P."/>
            <person name="Broz P."/>
        </authorList>
    </citation>
    <scope>NUCLEOTIDE SEQUENCE [LARGE SCALE GENOMIC DNA]</scope>
    <source>
        <strain evidence="3">NRL-ATB46093</strain>
    </source>
</reference>
<feature type="chain" id="PRO_5028986750" description="SbsC C-terminal domain-containing protein" evidence="1">
    <location>
        <begin position="22"/>
        <end position="314"/>
    </location>
</feature>
<dbReference type="Proteomes" id="UP000509222">
    <property type="component" value="Chromosome"/>
</dbReference>
<keyword evidence="3" id="KW-1185">Reference proteome</keyword>
<reference evidence="3" key="2">
    <citation type="submission" date="2020-06" db="EMBL/GenBank/DDBJ databases">
        <title>Isolation of Planomicrobium glaciei.</title>
        <authorList>
            <person name="Malisova L."/>
            <person name="Safrankova R."/>
            <person name="Jakubu V."/>
            <person name="Spanelova P."/>
        </authorList>
    </citation>
    <scope>NUCLEOTIDE SEQUENCE [LARGE SCALE GENOMIC DNA]</scope>
    <source>
        <strain evidence="3">NRL-ATB46093</strain>
    </source>
</reference>
<evidence type="ECO:0000313" key="2">
    <source>
        <dbReference type="EMBL" id="QKX52288.1"/>
    </source>
</evidence>
<feature type="signal peptide" evidence="1">
    <location>
        <begin position="1"/>
        <end position="21"/>
    </location>
</feature>
<name>A0A7H8QE53_9BACL</name>
<gene>
    <name evidence="2" type="ORF">HF394_17870</name>
</gene>
<organism evidence="2 3">
    <name type="scientific">Planococcus glaciei</name>
    <dbReference type="NCBI Taxonomy" id="459472"/>
    <lineage>
        <taxon>Bacteria</taxon>
        <taxon>Bacillati</taxon>
        <taxon>Bacillota</taxon>
        <taxon>Bacilli</taxon>
        <taxon>Bacillales</taxon>
        <taxon>Caryophanaceae</taxon>
        <taxon>Planococcus</taxon>
    </lineage>
</organism>
<dbReference type="AlphaFoldDB" id="A0A7H8QE53"/>
<protein>
    <recommendedName>
        <fullName evidence="4">SbsC C-terminal domain-containing protein</fullName>
    </recommendedName>
</protein>
<sequence>MAKRLVIGLALAFSVMLPAHAHLTGAFADFLAIVYDETTIDGLKKELARTKEQITELEPEVDANKSMFEENQQLAVEQLQLYTDSGLDVWLSMMENDSDAADLLGSQWQVERGIDAYLDSLNELYLHYQQLKSKQQSLKGHEKLLAAIEKNLLAREQYLKENAELPLDQIANYLDIDWVSEVEYELIDDLKADQERIHAELGNWLAVSEDGTLEESWVNENSQLQYFFRKDHIYAEYELEYAHVILLGQVLQKSDGKSAELVFEAGFYNGFYLPEELLEELQGFKLDYAAFRKLTGIEKPYFTQTDGVLQIHRK</sequence>
<evidence type="ECO:0000313" key="3">
    <source>
        <dbReference type="Proteomes" id="UP000509222"/>
    </source>
</evidence>
<evidence type="ECO:0000256" key="1">
    <source>
        <dbReference type="SAM" id="SignalP"/>
    </source>
</evidence>
<evidence type="ECO:0008006" key="4">
    <source>
        <dbReference type="Google" id="ProtNLM"/>
    </source>
</evidence>